<keyword evidence="2" id="KW-0285">Flavoprotein</keyword>
<comment type="caution">
    <text evidence="6">The sequence shown here is derived from an EMBL/GenBank/DDBJ whole genome shotgun (WGS) entry which is preliminary data.</text>
</comment>
<evidence type="ECO:0000259" key="5">
    <source>
        <dbReference type="Pfam" id="PF00890"/>
    </source>
</evidence>
<evidence type="ECO:0000313" key="6">
    <source>
        <dbReference type="EMBL" id="THH21509.1"/>
    </source>
</evidence>
<evidence type="ECO:0000313" key="7">
    <source>
        <dbReference type="Proteomes" id="UP000308730"/>
    </source>
</evidence>
<dbReference type="EMBL" id="SGPM01000448">
    <property type="protein sequence ID" value="THH21509.1"/>
    <property type="molecule type" value="Genomic_DNA"/>
</dbReference>
<evidence type="ECO:0000256" key="4">
    <source>
        <dbReference type="ARBA" id="ARBA00023002"/>
    </source>
</evidence>
<evidence type="ECO:0000256" key="3">
    <source>
        <dbReference type="ARBA" id="ARBA00022827"/>
    </source>
</evidence>
<gene>
    <name evidence="6" type="ORF">EUX98_g8373</name>
</gene>
<keyword evidence="7" id="KW-1185">Reference proteome</keyword>
<dbReference type="InterPro" id="IPR050315">
    <property type="entry name" value="FAD-oxidoreductase_2"/>
</dbReference>
<dbReference type="Proteomes" id="UP000308730">
    <property type="component" value="Unassembled WGS sequence"/>
</dbReference>
<comment type="cofactor">
    <cofactor evidence="1">
        <name>FAD</name>
        <dbReference type="ChEBI" id="CHEBI:57692"/>
    </cofactor>
</comment>
<dbReference type="GO" id="GO:0016491">
    <property type="term" value="F:oxidoreductase activity"/>
    <property type="evidence" value="ECO:0007669"/>
    <property type="project" value="UniProtKB-KW"/>
</dbReference>
<dbReference type="Gene3D" id="3.50.50.60">
    <property type="entry name" value="FAD/NAD(P)-binding domain"/>
    <property type="match status" value="2"/>
</dbReference>
<dbReference type="Gene3D" id="3.90.700.10">
    <property type="entry name" value="Succinate dehydrogenase/fumarate reductase flavoprotein, catalytic domain"/>
    <property type="match status" value="1"/>
</dbReference>
<sequence>MPTTSSSCVYDCIVVGSGNAGSCAALSAKDSGCARVLIVDKCSPDWVGGNGYFTAGAHRTVHDGLHDLLPIVCNVEAGSNLASKIDMDPYTAADFTNDILRLGDGRSDPALVRTVVENSRETIQWLHDRVNMSFTFSFNRQAYLVDGRQKFWGGMVLSTEEGGKGVIAAHQAALKEAGIEVWFDTPVTELITEEAVILASGGYEASRALRGKYLGSEWEQAKVRGTPHNTGDGMTLAQAVGARLTGDFTGCHSTCWDFDAPDDTGDRQLSNQYTKSGYTLGIMINADGMRFVDEGEDFRNYTYAKFGKEVLKQPGGFAWQVWDSRTTPWLRKEEYSDDVVRKVWADSVEELAEKLAADGLWNTTQFLNTMKSYNDAVAAFSQESASTKWDPAVKDGLSTQSSAKQLLLPKSNWALPISSPPFLAVKITCGITFTFGGLAIDPETAGVLLDKTGKSIPGLFCTGELVGGLFYGNYPGGSGLTAGAVFGRKAGIEAGKVGQ</sequence>
<protein>
    <recommendedName>
        <fullName evidence="5">FAD-dependent oxidoreductase 2 FAD-binding domain-containing protein</fullName>
    </recommendedName>
</protein>
<dbReference type="SUPFAM" id="SSF51905">
    <property type="entry name" value="FAD/NAD(P)-binding domain"/>
    <property type="match status" value="1"/>
</dbReference>
<dbReference type="Pfam" id="PF00890">
    <property type="entry name" value="FAD_binding_2"/>
    <property type="match status" value="1"/>
</dbReference>
<keyword evidence="3" id="KW-0274">FAD</keyword>
<reference evidence="6 7" key="1">
    <citation type="submission" date="2019-02" db="EMBL/GenBank/DDBJ databases">
        <title>Genome sequencing of the rare red list fungi Antrodiella citrinella (Flaviporus citrinellus).</title>
        <authorList>
            <person name="Buettner E."/>
            <person name="Kellner H."/>
        </authorList>
    </citation>
    <scope>NUCLEOTIDE SEQUENCE [LARGE SCALE GENOMIC DNA]</scope>
    <source>
        <strain evidence="6 7">DSM 108506</strain>
    </source>
</reference>
<name>A0A4S4M8F2_9APHY</name>
<dbReference type="PANTHER" id="PTHR43400:SF7">
    <property type="entry name" value="FAD-DEPENDENT OXIDOREDUCTASE 2 FAD BINDING DOMAIN-CONTAINING PROTEIN"/>
    <property type="match status" value="1"/>
</dbReference>
<dbReference type="AlphaFoldDB" id="A0A4S4M8F2"/>
<organism evidence="6 7">
    <name type="scientific">Antrodiella citrinella</name>
    <dbReference type="NCBI Taxonomy" id="2447956"/>
    <lineage>
        <taxon>Eukaryota</taxon>
        <taxon>Fungi</taxon>
        <taxon>Dikarya</taxon>
        <taxon>Basidiomycota</taxon>
        <taxon>Agaricomycotina</taxon>
        <taxon>Agaricomycetes</taxon>
        <taxon>Polyporales</taxon>
        <taxon>Steccherinaceae</taxon>
        <taxon>Antrodiella</taxon>
    </lineage>
</organism>
<accession>A0A4S4M8F2</accession>
<dbReference type="SUPFAM" id="SSF56425">
    <property type="entry name" value="Succinate dehydrogenase/fumarate reductase flavoprotein, catalytic domain"/>
    <property type="match status" value="1"/>
</dbReference>
<dbReference type="PANTHER" id="PTHR43400">
    <property type="entry name" value="FUMARATE REDUCTASE"/>
    <property type="match status" value="1"/>
</dbReference>
<proteinExistence type="predicted"/>
<dbReference type="InterPro" id="IPR027477">
    <property type="entry name" value="Succ_DH/fumarate_Rdtase_cat_sf"/>
</dbReference>
<keyword evidence="4" id="KW-0560">Oxidoreductase</keyword>
<dbReference type="OrthoDB" id="7777654at2759"/>
<feature type="domain" description="FAD-dependent oxidoreductase 2 FAD-binding" evidence="5">
    <location>
        <begin position="194"/>
        <end position="478"/>
    </location>
</feature>
<dbReference type="InterPro" id="IPR003953">
    <property type="entry name" value="FAD-dep_OxRdtase_2_FAD-bd"/>
</dbReference>
<dbReference type="NCBIfam" id="NF006130">
    <property type="entry name" value="PRK08274.1"/>
    <property type="match status" value="1"/>
</dbReference>
<evidence type="ECO:0000256" key="1">
    <source>
        <dbReference type="ARBA" id="ARBA00001974"/>
    </source>
</evidence>
<dbReference type="InterPro" id="IPR036188">
    <property type="entry name" value="FAD/NAD-bd_sf"/>
</dbReference>
<evidence type="ECO:0000256" key="2">
    <source>
        <dbReference type="ARBA" id="ARBA00022630"/>
    </source>
</evidence>